<evidence type="ECO:0000256" key="17">
    <source>
        <dbReference type="SAM" id="Phobius"/>
    </source>
</evidence>
<dbReference type="AlphaFoldDB" id="A0A8J5I806"/>
<keyword evidence="14" id="KW-0325">Glycoprotein</keyword>
<keyword evidence="7 16" id="KW-0547">Nucleotide-binding</keyword>
<dbReference type="InterPro" id="IPR001841">
    <property type="entry name" value="Znf_RING"/>
</dbReference>
<dbReference type="InterPro" id="IPR001245">
    <property type="entry name" value="Ser-Thr/Tyr_kinase_cat_dom"/>
</dbReference>
<keyword evidence="10" id="KW-0862">Zinc</keyword>
<reference evidence="20 21" key="1">
    <citation type="submission" date="2020-08" db="EMBL/GenBank/DDBJ databases">
        <title>Plant Genome Project.</title>
        <authorList>
            <person name="Zhang R.-G."/>
        </authorList>
    </citation>
    <scope>NUCLEOTIDE SEQUENCE [LARGE SCALE GENOMIC DNA]</scope>
    <source>
        <tissue evidence="20">Rhizome</tissue>
    </source>
</reference>
<dbReference type="Gene3D" id="3.30.40.10">
    <property type="entry name" value="Zinc/RING finger domain, C3HC4 (zinc finger)"/>
    <property type="match status" value="1"/>
</dbReference>
<dbReference type="SMART" id="SM00220">
    <property type="entry name" value="S_TKc"/>
    <property type="match status" value="1"/>
</dbReference>
<name>A0A8J5I806_ZINOF</name>
<evidence type="ECO:0000256" key="11">
    <source>
        <dbReference type="ARBA" id="ARBA00022840"/>
    </source>
</evidence>
<keyword evidence="6" id="KW-0732">Signal</keyword>
<dbReference type="SMART" id="SM00744">
    <property type="entry name" value="RINGv"/>
    <property type="match status" value="1"/>
</dbReference>
<dbReference type="GO" id="GO:0016020">
    <property type="term" value="C:membrane"/>
    <property type="evidence" value="ECO:0007669"/>
    <property type="project" value="UniProtKB-SubCell"/>
</dbReference>
<keyword evidence="11 16" id="KW-0067">ATP-binding</keyword>
<evidence type="ECO:0000259" key="19">
    <source>
        <dbReference type="PROSITE" id="PS50089"/>
    </source>
</evidence>
<keyword evidence="9" id="KW-0418">Kinase</keyword>
<feature type="domain" description="RING-type" evidence="19">
    <location>
        <begin position="196"/>
        <end position="237"/>
    </location>
</feature>
<dbReference type="SMART" id="SM00184">
    <property type="entry name" value="RING"/>
    <property type="match status" value="1"/>
</dbReference>
<dbReference type="FunFam" id="3.30.200.20:FF:000039">
    <property type="entry name" value="receptor-like protein kinase FERONIA"/>
    <property type="match status" value="1"/>
</dbReference>
<keyword evidence="4 17" id="KW-0812">Transmembrane</keyword>
<dbReference type="SUPFAM" id="SSF57850">
    <property type="entry name" value="RING/U-box"/>
    <property type="match status" value="1"/>
</dbReference>
<dbReference type="InterPro" id="IPR011016">
    <property type="entry name" value="Znf_RING-CH"/>
</dbReference>
<keyword evidence="3" id="KW-0808">Transferase</keyword>
<organism evidence="20 21">
    <name type="scientific">Zingiber officinale</name>
    <name type="common">Ginger</name>
    <name type="synonym">Amomum zingiber</name>
    <dbReference type="NCBI Taxonomy" id="94328"/>
    <lineage>
        <taxon>Eukaryota</taxon>
        <taxon>Viridiplantae</taxon>
        <taxon>Streptophyta</taxon>
        <taxon>Embryophyta</taxon>
        <taxon>Tracheophyta</taxon>
        <taxon>Spermatophyta</taxon>
        <taxon>Magnoliopsida</taxon>
        <taxon>Liliopsida</taxon>
        <taxon>Zingiberales</taxon>
        <taxon>Zingiberaceae</taxon>
        <taxon>Zingiber</taxon>
    </lineage>
</organism>
<dbReference type="PROSITE" id="PS50011">
    <property type="entry name" value="PROTEIN_KINASE_DOM"/>
    <property type="match status" value="1"/>
</dbReference>
<dbReference type="InterPro" id="IPR013083">
    <property type="entry name" value="Znf_RING/FYVE/PHD"/>
</dbReference>
<gene>
    <name evidence="20" type="ORF">ZIOFF_011421</name>
</gene>
<evidence type="ECO:0000256" key="14">
    <source>
        <dbReference type="ARBA" id="ARBA00023180"/>
    </source>
</evidence>
<dbReference type="InterPro" id="IPR017441">
    <property type="entry name" value="Protein_kinase_ATP_BS"/>
</dbReference>
<evidence type="ECO:0000313" key="21">
    <source>
        <dbReference type="Proteomes" id="UP000734854"/>
    </source>
</evidence>
<dbReference type="GO" id="GO:0008270">
    <property type="term" value="F:zinc ion binding"/>
    <property type="evidence" value="ECO:0007669"/>
    <property type="project" value="UniProtKB-KW"/>
</dbReference>
<evidence type="ECO:0000256" key="15">
    <source>
        <dbReference type="PROSITE-ProRule" id="PRU00175"/>
    </source>
</evidence>
<dbReference type="EMBL" id="JACMSC010000003">
    <property type="protein sequence ID" value="KAG6529225.1"/>
    <property type="molecule type" value="Genomic_DNA"/>
</dbReference>
<evidence type="ECO:0000256" key="3">
    <source>
        <dbReference type="ARBA" id="ARBA00022679"/>
    </source>
</evidence>
<dbReference type="InterPro" id="IPR011009">
    <property type="entry name" value="Kinase-like_dom_sf"/>
</dbReference>
<evidence type="ECO:0000313" key="20">
    <source>
        <dbReference type="EMBL" id="KAG6529225.1"/>
    </source>
</evidence>
<evidence type="ECO:0000256" key="16">
    <source>
        <dbReference type="PROSITE-ProRule" id="PRU10141"/>
    </source>
</evidence>
<evidence type="ECO:0000256" key="10">
    <source>
        <dbReference type="ARBA" id="ARBA00022833"/>
    </source>
</evidence>
<dbReference type="PROSITE" id="PS50089">
    <property type="entry name" value="ZF_RING_2"/>
    <property type="match status" value="1"/>
</dbReference>
<dbReference type="Gene3D" id="2.60.120.430">
    <property type="entry name" value="Galactose-binding lectin"/>
    <property type="match status" value="2"/>
</dbReference>
<dbReference type="CDD" id="cd14066">
    <property type="entry name" value="STKc_IRAK"/>
    <property type="match status" value="1"/>
</dbReference>
<accession>A0A8J5I806</accession>
<dbReference type="InterPro" id="IPR008271">
    <property type="entry name" value="Ser/Thr_kinase_AS"/>
</dbReference>
<keyword evidence="13 17" id="KW-0472">Membrane</keyword>
<proteinExistence type="predicted"/>
<comment type="subcellular location">
    <subcellularLocation>
        <location evidence="1">Membrane</location>
        <topology evidence="1">Single-pass membrane protein</topology>
    </subcellularLocation>
</comment>
<evidence type="ECO:0000256" key="9">
    <source>
        <dbReference type="ARBA" id="ARBA00022777"/>
    </source>
</evidence>
<dbReference type="FunFam" id="1.10.510.10:FF:000058">
    <property type="entry name" value="Receptor-like protein kinase FERONIA"/>
    <property type="match status" value="1"/>
</dbReference>
<dbReference type="InterPro" id="IPR000719">
    <property type="entry name" value="Prot_kinase_dom"/>
</dbReference>
<evidence type="ECO:0000256" key="13">
    <source>
        <dbReference type="ARBA" id="ARBA00023136"/>
    </source>
</evidence>
<evidence type="ECO:0008006" key="22">
    <source>
        <dbReference type="Google" id="ProtNLM"/>
    </source>
</evidence>
<keyword evidence="2" id="KW-0723">Serine/threonine-protein kinase</keyword>
<dbReference type="PROSITE" id="PS00107">
    <property type="entry name" value="PROTEIN_KINASE_ATP"/>
    <property type="match status" value="1"/>
</dbReference>
<dbReference type="Gene3D" id="1.10.510.10">
    <property type="entry name" value="Transferase(Phosphotransferase) domain 1"/>
    <property type="match status" value="1"/>
</dbReference>
<protein>
    <recommendedName>
        <fullName evidence="22">Receptor-like protein kinase</fullName>
    </recommendedName>
</protein>
<evidence type="ECO:0000256" key="6">
    <source>
        <dbReference type="ARBA" id="ARBA00022729"/>
    </source>
</evidence>
<dbReference type="PANTHER" id="PTHR45631">
    <property type="entry name" value="OS07G0107800 PROTEIN-RELATED"/>
    <property type="match status" value="1"/>
</dbReference>
<dbReference type="Proteomes" id="UP000734854">
    <property type="component" value="Unassembled WGS sequence"/>
</dbReference>
<feature type="domain" description="Protein kinase" evidence="18">
    <location>
        <begin position="807"/>
        <end position="1079"/>
    </location>
</feature>
<dbReference type="Pfam" id="PF13639">
    <property type="entry name" value="zf-RING_2"/>
    <property type="match status" value="1"/>
</dbReference>
<dbReference type="SUPFAM" id="SSF56112">
    <property type="entry name" value="Protein kinase-like (PK-like)"/>
    <property type="match status" value="1"/>
</dbReference>
<keyword evidence="5" id="KW-0479">Metal-binding</keyword>
<keyword evidence="8 15" id="KW-0863">Zinc-finger</keyword>
<keyword evidence="21" id="KW-1185">Reference proteome</keyword>
<dbReference type="PROSITE" id="PS00108">
    <property type="entry name" value="PROTEIN_KINASE_ST"/>
    <property type="match status" value="1"/>
</dbReference>
<evidence type="ECO:0000256" key="12">
    <source>
        <dbReference type="ARBA" id="ARBA00022989"/>
    </source>
</evidence>
<feature type="transmembrane region" description="Helical" evidence="17">
    <location>
        <begin position="719"/>
        <end position="741"/>
    </location>
</feature>
<dbReference type="Pfam" id="PF12819">
    <property type="entry name" value="Malectin_like"/>
    <property type="match status" value="1"/>
</dbReference>
<dbReference type="CDD" id="cd16454">
    <property type="entry name" value="RING-H2_PA-TM-RING"/>
    <property type="match status" value="1"/>
</dbReference>
<evidence type="ECO:0000256" key="2">
    <source>
        <dbReference type="ARBA" id="ARBA00022527"/>
    </source>
</evidence>
<dbReference type="Gene3D" id="3.30.200.20">
    <property type="entry name" value="Phosphorylase Kinase, domain 1"/>
    <property type="match status" value="1"/>
</dbReference>
<dbReference type="GO" id="GO:0004674">
    <property type="term" value="F:protein serine/threonine kinase activity"/>
    <property type="evidence" value="ECO:0007669"/>
    <property type="project" value="UniProtKB-KW"/>
</dbReference>
<evidence type="ECO:0000256" key="4">
    <source>
        <dbReference type="ARBA" id="ARBA00022692"/>
    </source>
</evidence>
<dbReference type="GO" id="GO:0005524">
    <property type="term" value="F:ATP binding"/>
    <property type="evidence" value="ECO:0007669"/>
    <property type="project" value="UniProtKB-UniRule"/>
</dbReference>
<evidence type="ECO:0000259" key="18">
    <source>
        <dbReference type="PROSITE" id="PS50011"/>
    </source>
</evidence>
<dbReference type="FunFam" id="2.60.120.430:FF:000003">
    <property type="entry name" value="FERONIA receptor-like kinase"/>
    <property type="match status" value="1"/>
</dbReference>
<keyword evidence="12 17" id="KW-1133">Transmembrane helix</keyword>
<sequence length="1122" mass="125686">MSNVADGAVFMEIPGWEANANGYLLSMEAEVATRSTASQGTNPPQFIFRFCLRTISPSTRAVDSAAYFTINQPYQNILSGAAWDEETRWMLSHVAANHVRTADDLALLILAFRRYTRAVFDRFPIMDLSMIEFFSVIEIPPAVPSTSTGRLHYFVPLETRQYFFEDDEPVRGPTPAPLAAVEGLQMKKITEEPGVCSICLEEFNRTTHVLEMPCRHIFHKECLKEWLARSNTCPLCSQSDVLSTCLASLPQATAAAWKTPVNDPQMLGQSPAIKEEIHLQSSRMLRNGSNLGLNQRMVLFGLLFLLLISTFVEAGYGQVNTYLLNCGSADSVVDANGRRWASDSSGENFTLSNNGTAVSSVTVEDNSIYQPLYKTLRVFNTSAYYSFNVSPGSYCIRLHFYPFSLGSLNSNDSVFDVTANELRLVSQFNVPVEILCWNSRMNEVHNLLIKEYFLNVSSNELKIKFVPSVASFAFVNAIEVTEVMNNVFADAATKVGMKEKLPFSLNEHGIETMYRLNVGGPALEPGKDRDLWRKWDPDNNFMFSVNAATAISNRSNISYSSLNDSSIAPLLVYETARIMSDNEVVEKRFNVSWRFPVDPNFEYLIRMHFCELVYDKQNQRIFRIYINNKTAVEEYDVFLRARGMNKAYHEDFSDVLSQQIDTLWLQLGPEPSVGPSGIDAILNGVEIFKLSKNGSLAHVSERISNNEEGVNTKKTKSKVFWAATGVGASVVTISIACVFLLHRVRKRKADSVKEDPSSWRPLFVHATMASTTNAAAKSPLINNGLPAPNRTGRRFTLAEIRVATSNFDESLVIGTGGFGKVYKGEIDDGILVAIKRGNPQSQQGAAEFETEIEMLSKLRHRHLVSMIGYCDEQKEMILVYEYMANGTLRSHLYGTSQPALSWKQRLDACIGAARGLHYLHTGAEWCIIHRDVKTTNILLGGDFVSKMADFGLSRAGPSLDHTHVSTAVKGSFGYLDPEYFRRQQLTQKSDVYSFGVVLFEVVCARPVINPSLPKDQINLAEWALGWQRQRSLESIIDPKLDGDYSLESLRKFGELAEKCLADEGKNRPNMGDVLWHLEYVLHLHEAYRKSREGDSFGSTELGFTDVPFSLPFVREGDEEHVS</sequence>
<dbReference type="FunFam" id="2.60.120.430:FF:000001">
    <property type="entry name" value="Receptor-like protein kinase FERONIA"/>
    <property type="match status" value="1"/>
</dbReference>
<dbReference type="Pfam" id="PF07714">
    <property type="entry name" value="PK_Tyr_Ser-Thr"/>
    <property type="match status" value="1"/>
</dbReference>
<evidence type="ECO:0000256" key="5">
    <source>
        <dbReference type="ARBA" id="ARBA00022723"/>
    </source>
</evidence>
<feature type="binding site" evidence="16">
    <location>
        <position position="835"/>
    </location>
    <ligand>
        <name>ATP</name>
        <dbReference type="ChEBI" id="CHEBI:30616"/>
    </ligand>
</feature>
<evidence type="ECO:0000256" key="7">
    <source>
        <dbReference type="ARBA" id="ARBA00022741"/>
    </source>
</evidence>
<evidence type="ECO:0000256" key="8">
    <source>
        <dbReference type="ARBA" id="ARBA00022771"/>
    </source>
</evidence>
<dbReference type="InterPro" id="IPR024788">
    <property type="entry name" value="Malectin-like_Carb-bd_dom"/>
</dbReference>
<comment type="caution">
    <text evidence="20">The sequence shown here is derived from an EMBL/GenBank/DDBJ whole genome shotgun (WGS) entry which is preliminary data.</text>
</comment>
<evidence type="ECO:0000256" key="1">
    <source>
        <dbReference type="ARBA" id="ARBA00004167"/>
    </source>
</evidence>